<dbReference type="Proteomes" id="UP000001812">
    <property type="component" value="Chromosome I"/>
</dbReference>
<accession>A0A0E1W077</accession>
<gene>
    <name evidence="1" type="ORF">BURPS1710A_0021</name>
</gene>
<evidence type="ECO:0000313" key="1">
    <source>
        <dbReference type="EMBL" id="EET06615.1"/>
    </source>
</evidence>
<name>A0A0E1W077_BURPE</name>
<reference evidence="1" key="1">
    <citation type="submission" date="2009-05" db="EMBL/GenBank/DDBJ databases">
        <authorList>
            <person name="Harkins D.M."/>
            <person name="DeShazer D."/>
            <person name="Woods D.E."/>
            <person name="Brinkac L.M."/>
            <person name="Brown K.A."/>
            <person name="Hung G.C."/>
            <person name="Tuanyok A."/>
            <person name="Zhang B."/>
            <person name="Nierman W.C."/>
        </authorList>
    </citation>
    <scope>NUCLEOTIDE SEQUENCE [LARGE SCALE GENOMIC DNA]</scope>
    <source>
        <strain evidence="1">1710a</strain>
    </source>
</reference>
<protein>
    <submittedName>
        <fullName evidence="1">Uncharacterized protein</fullName>
    </submittedName>
</protein>
<dbReference type="AlphaFoldDB" id="A0A0E1W077"/>
<sequence>MAPFVQHRMIQVFRFPVCFAGQAEAAKGGTRTSRSIQ</sequence>
<dbReference type="EMBL" id="CM000832">
    <property type="protein sequence ID" value="EET06615.1"/>
    <property type="molecule type" value="Genomic_DNA"/>
</dbReference>
<dbReference type="HOGENOM" id="CLU_3341296_0_0_4"/>
<proteinExistence type="predicted"/>
<organism evidence="1">
    <name type="scientific">Burkholderia pseudomallei 1710a</name>
    <dbReference type="NCBI Taxonomy" id="320371"/>
    <lineage>
        <taxon>Bacteria</taxon>
        <taxon>Pseudomonadati</taxon>
        <taxon>Pseudomonadota</taxon>
        <taxon>Betaproteobacteria</taxon>
        <taxon>Burkholderiales</taxon>
        <taxon>Burkholderiaceae</taxon>
        <taxon>Burkholderia</taxon>
        <taxon>pseudomallei group</taxon>
    </lineage>
</organism>